<evidence type="ECO:0000256" key="4">
    <source>
        <dbReference type="PROSITE-ProRule" id="PRU00175"/>
    </source>
</evidence>
<feature type="region of interest" description="Disordered" evidence="5">
    <location>
        <begin position="511"/>
        <end position="530"/>
    </location>
</feature>
<feature type="compositionally biased region" description="Acidic residues" evidence="5">
    <location>
        <begin position="24"/>
        <end position="47"/>
    </location>
</feature>
<dbReference type="InterPro" id="IPR001965">
    <property type="entry name" value="Znf_PHD"/>
</dbReference>
<dbReference type="InterPro" id="IPR001841">
    <property type="entry name" value="Znf_RING"/>
</dbReference>
<dbReference type="Pfam" id="PF00628">
    <property type="entry name" value="PHD"/>
    <property type="match status" value="1"/>
</dbReference>
<keyword evidence="3" id="KW-0862">Zinc</keyword>
<evidence type="ECO:0000256" key="1">
    <source>
        <dbReference type="ARBA" id="ARBA00022723"/>
    </source>
</evidence>
<feature type="compositionally biased region" description="Acidic residues" evidence="5">
    <location>
        <begin position="55"/>
        <end position="91"/>
    </location>
</feature>
<feature type="region of interest" description="Disordered" evidence="5">
    <location>
        <begin position="481"/>
        <end position="505"/>
    </location>
</feature>
<dbReference type="PROSITE" id="PS50089">
    <property type="entry name" value="ZF_RING_2"/>
    <property type="match status" value="1"/>
</dbReference>
<keyword evidence="9" id="KW-1185">Reference proteome</keyword>
<dbReference type="InterPro" id="IPR011011">
    <property type="entry name" value="Znf_FYVE_PHD"/>
</dbReference>
<proteinExistence type="predicted"/>
<dbReference type="CDD" id="cd16574">
    <property type="entry name" value="RING-HC_Topors"/>
    <property type="match status" value="1"/>
</dbReference>
<dbReference type="Proteomes" id="UP001280121">
    <property type="component" value="Unassembled WGS sequence"/>
</dbReference>
<dbReference type="SUPFAM" id="SSF57903">
    <property type="entry name" value="FYVE/PHD zinc finger"/>
    <property type="match status" value="1"/>
</dbReference>
<dbReference type="Pfam" id="PF13639">
    <property type="entry name" value="zf-RING_2"/>
    <property type="match status" value="1"/>
</dbReference>
<dbReference type="EMBL" id="JANJYI010000008">
    <property type="protein sequence ID" value="KAK2638498.1"/>
    <property type="molecule type" value="Genomic_DNA"/>
</dbReference>
<feature type="region of interest" description="Disordered" evidence="5">
    <location>
        <begin position="1"/>
        <end position="225"/>
    </location>
</feature>
<accession>A0AAD9TMQ9</accession>
<evidence type="ECO:0000313" key="8">
    <source>
        <dbReference type="EMBL" id="KAK2638498.1"/>
    </source>
</evidence>
<feature type="compositionally biased region" description="Basic and acidic residues" evidence="5">
    <location>
        <begin position="9"/>
        <end position="23"/>
    </location>
</feature>
<evidence type="ECO:0000256" key="3">
    <source>
        <dbReference type="ARBA" id="ARBA00022833"/>
    </source>
</evidence>
<dbReference type="PROSITE" id="PS00518">
    <property type="entry name" value="ZF_RING_1"/>
    <property type="match status" value="1"/>
</dbReference>
<feature type="compositionally biased region" description="Acidic residues" evidence="5">
    <location>
        <begin position="125"/>
        <end position="158"/>
    </location>
</feature>
<name>A0AAD9TMQ9_9ROSI</name>
<keyword evidence="1" id="KW-0479">Metal-binding</keyword>
<evidence type="ECO:0000256" key="2">
    <source>
        <dbReference type="ARBA" id="ARBA00022771"/>
    </source>
</evidence>
<evidence type="ECO:0000313" key="9">
    <source>
        <dbReference type="Proteomes" id="UP001280121"/>
    </source>
</evidence>
<dbReference type="AlphaFoldDB" id="A0AAD9TMQ9"/>
<dbReference type="PANTHER" id="PTHR47177">
    <property type="entry name" value="F18C1.6 PROTEIN"/>
    <property type="match status" value="1"/>
</dbReference>
<feature type="domain" description="RING-type" evidence="7">
    <location>
        <begin position="338"/>
        <end position="380"/>
    </location>
</feature>
<evidence type="ECO:0000259" key="7">
    <source>
        <dbReference type="PROSITE" id="PS50089"/>
    </source>
</evidence>
<dbReference type="InterPro" id="IPR017907">
    <property type="entry name" value="Znf_RING_CS"/>
</dbReference>
<reference evidence="8" key="1">
    <citation type="journal article" date="2023" name="Plant J.">
        <title>Genome sequences and population genomics provide insights into the demographic history, inbreeding, and mutation load of two 'living fossil' tree species of Dipteronia.</title>
        <authorList>
            <person name="Feng Y."/>
            <person name="Comes H.P."/>
            <person name="Chen J."/>
            <person name="Zhu S."/>
            <person name="Lu R."/>
            <person name="Zhang X."/>
            <person name="Li P."/>
            <person name="Qiu J."/>
            <person name="Olsen K.M."/>
            <person name="Qiu Y."/>
        </authorList>
    </citation>
    <scope>NUCLEOTIDE SEQUENCE</scope>
    <source>
        <strain evidence="8">KIB01</strain>
    </source>
</reference>
<feature type="compositionally biased region" description="Basic residues" evidence="5">
    <location>
        <begin position="161"/>
        <end position="213"/>
    </location>
</feature>
<dbReference type="PANTHER" id="PTHR47177:SF3">
    <property type="entry name" value="F18C1.6 PROTEIN"/>
    <property type="match status" value="1"/>
</dbReference>
<dbReference type="SMART" id="SM00249">
    <property type="entry name" value="PHD"/>
    <property type="match status" value="1"/>
</dbReference>
<feature type="compositionally biased region" description="Polar residues" evidence="5">
    <location>
        <begin position="481"/>
        <end position="502"/>
    </location>
</feature>
<dbReference type="GO" id="GO:0008270">
    <property type="term" value="F:zinc ion binding"/>
    <property type="evidence" value="ECO:0007669"/>
    <property type="project" value="UniProtKB-KW"/>
</dbReference>
<feature type="domain" description="PHD-type" evidence="6">
    <location>
        <begin position="428"/>
        <end position="477"/>
    </location>
</feature>
<dbReference type="SUPFAM" id="SSF57850">
    <property type="entry name" value="RING/U-box"/>
    <property type="match status" value="1"/>
</dbReference>
<dbReference type="Gene3D" id="3.30.40.10">
    <property type="entry name" value="Zinc/RING finger domain, C3HC4 (zinc finger)"/>
    <property type="match status" value="2"/>
</dbReference>
<evidence type="ECO:0000256" key="5">
    <source>
        <dbReference type="SAM" id="MobiDB-lite"/>
    </source>
</evidence>
<evidence type="ECO:0000259" key="6">
    <source>
        <dbReference type="PROSITE" id="PS50016"/>
    </source>
</evidence>
<dbReference type="InterPro" id="IPR013083">
    <property type="entry name" value="Znf_RING/FYVE/PHD"/>
</dbReference>
<gene>
    <name evidence="8" type="ORF">Ddye_026293</name>
</gene>
<dbReference type="PROSITE" id="PS50016">
    <property type="entry name" value="ZF_PHD_2"/>
    <property type="match status" value="1"/>
</dbReference>
<sequence length="821" mass="92233">MGRGGKASSKGDSKKRVRSKDNGSDDSDEDYVVSDEEIIVSEDELEDYCSSLDGDASEEGLDGLAEEEEEGVEMEVEVVEEEEEEGVEEEEERKVVRSKAKKRNLGNWRRTDDKTSRKRKRVSYGEDEDYEEEDDEDEDEEFTPDEDEDDCLDEEEELVITKKKNSNFKKKKNPVRKGLRKKGAARTQKRRKSTVSKKPSGKKGRRTRRLRRKERCDDDEDEDDDYDCDFIDKSPVARQKIKKHLGRRKRKYVIPSDSDFVSSGPSDYEYTISEEEREQVREANELCGSRVKTTLWSSSCSMRIEEDRKIQQRRKPVVRKGKEKIEEMKKNEGGKQVCGICLSEEDKRRLRGTLDCCSHHFCFTCIMEWSKVESRCPLCKQRFTTITKPERSTGGVDLRSVVIQVPMRDQVYQPTEEDLMNFLDPYENVLCSECNLGGDDGLMLLCDVCDSPAHTYCVGLGRDVPDGNWYCDGCRPAALGSTSSQSQDPLPDQRTTSNNVYNRPSPIVSFGEGLDHSSVPSPRIPLNQGVGSLSSPRFTIGDVQAASPGSGAGAPTLSGRRLIHRHIQNLLNFNRTNLMAGIAADGMATANLSSGVLNYQIDQGRESVVQPARTQDVDLSHQTVFEERLQGNFPSSMENTELFASRLNHLRRQVVQDPTVATANGAVNLTLWPELAVVNSIPPYEQILQCSSMPNIGSDGCVPPITAKNEGDFYLAKEQLQSLVKSHLKNLSRDVELDNSTFKDIARSSTHTILAACGLEHRRSEVQVVHPPSTCSHVERVAAGQTSLLKGFCSPCFDSFVKDVVKRIMDTRLPQWLSLGL</sequence>
<dbReference type="InterPro" id="IPR019787">
    <property type="entry name" value="Znf_PHD-finger"/>
</dbReference>
<dbReference type="SMART" id="SM00184">
    <property type="entry name" value="RING"/>
    <property type="match status" value="1"/>
</dbReference>
<dbReference type="InterPro" id="IPR058746">
    <property type="entry name" value="Znf_RING-type_Topors"/>
</dbReference>
<comment type="caution">
    <text evidence="8">The sequence shown here is derived from an EMBL/GenBank/DDBJ whole genome shotgun (WGS) entry which is preliminary data.</text>
</comment>
<keyword evidence="2 4" id="KW-0863">Zinc-finger</keyword>
<protein>
    <recommendedName>
        <fullName evidence="10">PHD and RING finger domain-containing protein 1</fullName>
    </recommendedName>
</protein>
<organism evidence="8 9">
    <name type="scientific">Dipteronia dyeriana</name>
    <dbReference type="NCBI Taxonomy" id="168575"/>
    <lineage>
        <taxon>Eukaryota</taxon>
        <taxon>Viridiplantae</taxon>
        <taxon>Streptophyta</taxon>
        <taxon>Embryophyta</taxon>
        <taxon>Tracheophyta</taxon>
        <taxon>Spermatophyta</taxon>
        <taxon>Magnoliopsida</taxon>
        <taxon>eudicotyledons</taxon>
        <taxon>Gunneridae</taxon>
        <taxon>Pentapetalae</taxon>
        <taxon>rosids</taxon>
        <taxon>malvids</taxon>
        <taxon>Sapindales</taxon>
        <taxon>Sapindaceae</taxon>
        <taxon>Hippocastanoideae</taxon>
        <taxon>Acereae</taxon>
        <taxon>Dipteronia</taxon>
    </lineage>
</organism>
<evidence type="ECO:0008006" key="10">
    <source>
        <dbReference type="Google" id="ProtNLM"/>
    </source>
</evidence>